<evidence type="ECO:0000259" key="1">
    <source>
        <dbReference type="Pfam" id="PF08708"/>
    </source>
</evidence>
<accession>A0A7H8QFU2</accession>
<geneLocation type="plasmid" evidence="2 3">
    <name>unnamed2</name>
</geneLocation>
<dbReference type="RefSeq" id="WP_176295282.1">
    <property type="nucleotide sequence ID" value="NZ_CP051179.1"/>
</dbReference>
<feature type="domain" description="Primase C-terminal 1" evidence="1">
    <location>
        <begin position="311"/>
        <end position="371"/>
    </location>
</feature>
<name>A0A7H8QFU2_9BACL</name>
<proteinExistence type="predicted"/>
<dbReference type="Proteomes" id="UP000509222">
    <property type="component" value="Plasmid unnamed2"/>
</dbReference>
<evidence type="ECO:0000313" key="2">
    <source>
        <dbReference type="EMBL" id="QKX52858.1"/>
    </source>
</evidence>
<protein>
    <submittedName>
        <fullName evidence="2">Replication initiation protein</fullName>
    </submittedName>
</protein>
<dbReference type="InterPro" id="IPR014820">
    <property type="entry name" value="PriCT_1"/>
</dbReference>
<gene>
    <name evidence="2" type="ORF">HF394_19715</name>
</gene>
<reference evidence="3" key="1">
    <citation type="submission" date="2020-06" db="EMBL/GenBank/DDBJ databases">
        <title>Isolation of Planomicrobium glaciei.</title>
        <authorList>
            <person name="Malisova L."/>
            <person name="Safrankova R."/>
            <person name="Jakubu V."/>
            <person name="Spanelova P."/>
        </authorList>
    </citation>
    <scope>NUCLEOTIDE SEQUENCE [LARGE SCALE GENOMIC DNA]</scope>
    <source>
        <strain evidence="3">NRL-ATB46093</strain>
        <plasmid evidence="3">unnamed2</plasmid>
    </source>
</reference>
<keyword evidence="3" id="KW-1185">Reference proteome</keyword>
<dbReference type="EMBL" id="CP051179">
    <property type="protein sequence ID" value="QKX52858.1"/>
    <property type="molecule type" value="Genomic_DNA"/>
</dbReference>
<keyword evidence="2" id="KW-0614">Plasmid</keyword>
<sequence>MRMQACTYAGMRVYKAPRNPIVSTFFLFYTLKLTRKRFSFREGETVVEVKRVLESILHDGISMYKKIGSAAPLPQLLKAQKTSLKSKQGAICLVRSKEHLSTSEGVRGYIVTSMETLLEDSFGISHWNPNVANYLRYSDKKRRHIKGLEEKNLQQINTFVVDIDSKKQPYTEILTAALDHSIGIPTLVLETPKGFQAYFVLEKPLFISNQNDYRGLKVAKRISENIKRSLAEVLQGVDISCNDFGFFRMPQKDNIRWFSEEMVYDFGSLIAWSKRQDDNRGRGLFVVPGKEAPQDPTQSEWFRELLATRHVKGGEGQIGRDNLMYTIALACFSAGKGRGEALDLLDEYNSGLHAPMRHNEVEKIVRSAYKGRFKGAHQEYIRELLESWTNKKDLVIENSFGGWYKFKKERKDRKRSHYEEWEEDLLAYIQQATSLEQPVKWTTQKAICEELGMAKSTFNEVIRKSNRILIKRKGKGCRAQTGLTSVAVLLQCALAYNQTHRAAYYETIRLMNTEHENQEALRELDNLLDLHAFEVKQQRMNGKIFNSS</sequence>
<organism evidence="2 3">
    <name type="scientific">Planococcus glaciei</name>
    <dbReference type="NCBI Taxonomy" id="459472"/>
    <lineage>
        <taxon>Bacteria</taxon>
        <taxon>Bacillati</taxon>
        <taxon>Bacillota</taxon>
        <taxon>Bacilli</taxon>
        <taxon>Bacillales</taxon>
        <taxon>Caryophanaceae</taxon>
        <taxon>Planococcus</taxon>
    </lineage>
</organism>
<dbReference type="Pfam" id="PF08708">
    <property type="entry name" value="PriCT_1"/>
    <property type="match status" value="1"/>
</dbReference>
<evidence type="ECO:0000313" key="3">
    <source>
        <dbReference type="Proteomes" id="UP000509222"/>
    </source>
</evidence>
<dbReference type="AlphaFoldDB" id="A0A7H8QFU2"/>